<dbReference type="Pfam" id="PF03788">
    <property type="entry name" value="LrgA"/>
    <property type="match status" value="1"/>
</dbReference>
<feature type="transmembrane region" description="Helical" evidence="6">
    <location>
        <begin position="85"/>
        <end position="109"/>
    </location>
</feature>
<dbReference type="AlphaFoldDB" id="A0A495BE54"/>
<dbReference type="RefSeq" id="WP_120810636.1">
    <property type="nucleotide sequence ID" value="NZ_RBID01000014.1"/>
</dbReference>
<reference evidence="7 8" key="1">
    <citation type="submission" date="2018-10" db="EMBL/GenBank/DDBJ databases">
        <title>Genomic Encyclopedia of Type Strains, Phase IV (KMG-IV): sequencing the most valuable type-strain genomes for metagenomic binning, comparative biology and taxonomic classification.</title>
        <authorList>
            <person name="Goeker M."/>
        </authorList>
    </citation>
    <scope>NUCLEOTIDE SEQUENCE [LARGE SCALE GENOMIC DNA]</scope>
    <source>
        <strain evidence="7 8">DSM 3303</strain>
    </source>
</reference>
<protein>
    <submittedName>
        <fullName evidence="7">Putative effector of murein hydrolase LrgA (UPF0299 family)</fullName>
    </submittedName>
</protein>
<dbReference type="PANTHER" id="PTHR33931:SF2">
    <property type="entry name" value="HOLIN-LIKE PROTEIN CIDA"/>
    <property type="match status" value="1"/>
</dbReference>
<dbReference type="PANTHER" id="PTHR33931">
    <property type="entry name" value="HOLIN-LIKE PROTEIN CIDA-RELATED"/>
    <property type="match status" value="1"/>
</dbReference>
<evidence type="ECO:0000256" key="6">
    <source>
        <dbReference type="SAM" id="Phobius"/>
    </source>
</evidence>
<dbReference type="Proteomes" id="UP000279384">
    <property type="component" value="Unassembled WGS sequence"/>
</dbReference>
<evidence type="ECO:0000313" key="7">
    <source>
        <dbReference type="EMBL" id="RKQ59077.1"/>
    </source>
</evidence>
<evidence type="ECO:0000256" key="5">
    <source>
        <dbReference type="ARBA" id="ARBA00023136"/>
    </source>
</evidence>
<comment type="subcellular location">
    <subcellularLocation>
        <location evidence="1">Cell membrane</location>
        <topology evidence="1">Multi-pass membrane protein</topology>
    </subcellularLocation>
</comment>
<dbReference type="GO" id="GO:0016787">
    <property type="term" value="F:hydrolase activity"/>
    <property type="evidence" value="ECO:0007669"/>
    <property type="project" value="UniProtKB-KW"/>
</dbReference>
<name>A0A495BE54_VOGIN</name>
<dbReference type="GO" id="GO:0005886">
    <property type="term" value="C:plasma membrane"/>
    <property type="evidence" value="ECO:0007669"/>
    <property type="project" value="UniProtKB-SubCell"/>
</dbReference>
<keyword evidence="7" id="KW-0378">Hydrolase</keyword>
<keyword evidence="2" id="KW-1003">Cell membrane</keyword>
<proteinExistence type="predicted"/>
<evidence type="ECO:0000256" key="4">
    <source>
        <dbReference type="ARBA" id="ARBA00022989"/>
    </source>
</evidence>
<evidence type="ECO:0000313" key="8">
    <source>
        <dbReference type="Proteomes" id="UP000279384"/>
    </source>
</evidence>
<evidence type="ECO:0000256" key="2">
    <source>
        <dbReference type="ARBA" id="ARBA00022475"/>
    </source>
</evidence>
<evidence type="ECO:0000256" key="1">
    <source>
        <dbReference type="ARBA" id="ARBA00004651"/>
    </source>
</evidence>
<keyword evidence="5 6" id="KW-0472">Membrane</keyword>
<gene>
    <name evidence="7" type="ORF">C8E02_2054</name>
</gene>
<keyword evidence="3 6" id="KW-0812">Transmembrane</keyword>
<dbReference type="EMBL" id="RBID01000014">
    <property type="protein sequence ID" value="RKQ59077.1"/>
    <property type="molecule type" value="Genomic_DNA"/>
</dbReference>
<organism evidence="7 8">
    <name type="scientific">Vogesella indigofera</name>
    <name type="common">Pseudomonas indigofera</name>
    <dbReference type="NCBI Taxonomy" id="45465"/>
    <lineage>
        <taxon>Bacteria</taxon>
        <taxon>Pseudomonadati</taxon>
        <taxon>Pseudomonadota</taxon>
        <taxon>Betaproteobacteria</taxon>
        <taxon>Neisseriales</taxon>
        <taxon>Chromobacteriaceae</taxon>
        <taxon>Vogesella</taxon>
    </lineage>
</organism>
<keyword evidence="4 6" id="KW-1133">Transmembrane helix</keyword>
<dbReference type="InterPro" id="IPR005538">
    <property type="entry name" value="LrgA/CidA"/>
</dbReference>
<evidence type="ECO:0000256" key="3">
    <source>
        <dbReference type="ARBA" id="ARBA00022692"/>
    </source>
</evidence>
<comment type="caution">
    <text evidence="7">The sequence shown here is derived from an EMBL/GenBank/DDBJ whole genome shotgun (WGS) entry which is preliminary data.</text>
</comment>
<feature type="transmembrane region" description="Helical" evidence="6">
    <location>
        <begin position="63"/>
        <end position="79"/>
    </location>
</feature>
<sequence>MIETFLWLLGYQFAGELLARSLGWPIPGAVLGMLFLFLTLCVRKGIPDTLRHNVPRLMTHMSLLFIPAGAGILAFWPLLAERPLAMAAVLLLSTLSTLLISALTLTLLLRRQQSRKAKP</sequence>
<feature type="transmembrane region" description="Helical" evidence="6">
    <location>
        <begin position="22"/>
        <end position="42"/>
    </location>
</feature>
<accession>A0A495BE54</accession>